<sequence>MGPENHHVELQWDSVVDSRNPHNWPGWKRLYHTVCVALFAFTITYMSSAYAIGAAQTAQEFGVSQTVSLLGVSLFCLGLSLGPVLGAPLSETFGRLTVYRAGFPITVLFLIGSAVGKSIGSVLTCRFFAGLFGSPALSVGGGTIADIWPPSRRGPATYLFVAAPFLGPCLAPVVGGFLVERMGWRWLEWVSVFLGVGTCVFALGMRETYKEVILRHHSEKKPGSVKPVRHYLSTLRNWMALTMLRPMKMLVSEPIVLFLSLYVGFNFAVLYAFFASIPLVFAKTYNFSDSKIGLTFVALGIGVFLATLTSILCDKLIYQPKARRALSIGHVSSLPPENRLYPAVMGSLGTVVGLFWFAWTARSSVFWLSPVAALIPFNWGNLCIFSTTIVYIIDCYGPQYGASALSANAFTRYVLAAAFPLFTDQMYNSLTIPWATSLLGFVAVAMVPIPWILLAFGPKIRSWSRLAHVN</sequence>
<keyword evidence="9" id="KW-1185">Reference proteome</keyword>
<keyword evidence="4 6" id="KW-1133">Transmembrane helix</keyword>
<dbReference type="GO" id="GO:0000297">
    <property type="term" value="F:spermine transmembrane transporter activity"/>
    <property type="evidence" value="ECO:0007669"/>
    <property type="project" value="TreeGrafter"/>
</dbReference>
<dbReference type="eggNOG" id="KOG0255">
    <property type="taxonomic scope" value="Eukaryota"/>
</dbReference>
<feature type="transmembrane region" description="Helical" evidence="6">
    <location>
        <begin position="186"/>
        <end position="205"/>
    </location>
</feature>
<dbReference type="InterPro" id="IPR036259">
    <property type="entry name" value="MFS_trans_sf"/>
</dbReference>
<feature type="domain" description="Major facilitator superfamily (MFS) profile" evidence="7">
    <location>
        <begin position="32"/>
        <end position="461"/>
    </location>
</feature>
<evidence type="ECO:0000256" key="2">
    <source>
        <dbReference type="ARBA" id="ARBA00008335"/>
    </source>
</evidence>
<dbReference type="PANTHER" id="PTHR23502">
    <property type="entry name" value="MAJOR FACILITATOR SUPERFAMILY"/>
    <property type="match status" value="1"/>
</dbReference>
<evidence type="ECO:0000256" key="6">
    <source>
        <dbReference type="SAM" id="Phobius"/>
    </source>
</evidence>
<dbReference type="HOGENOM" id="CLU_008455_11_3_1"/>
<dbReference type="FunFam" id="1.20.1250.20:FF:000082">
    <property type="entry name" value="MFS multidrug transporter, putative"/>
    <property type="match status" value="1"/>
</dbReference>
<protein>
    <recommendedName>
        <fullName evidence="7">Major facilitator superfamily (MFS) profile domain-containing protein</fullName>
    </recommendedName>
</protein>
<feature type="transmembrane region" description="Helical" evidence="6">
    <location>
        <begin position="365"/>
        <end position="393"/>
    </location>
</feature>
<feature type="transmembrane region" description="Helical" evidence="6">
    <location>
        <begin position="127"/>
        <end position="145"/>
    </location>
</feature>
<feature type="transmembrane region" description="Helical" evidence="6">
    <location>
        <begin position="157"/>
        <end position="179"/>
    </location>
</feature>
<dbReference type="EMBL" id="BAUL01000041">
    <property type="protein sequence ID" value="GAD92986.1"/>
    <property type="molecule type" value="Genomic_DNA"/>
</dbReference>
<feature type="transmembrane region" description="Helical" evidence="6">
    <location>
        <begin position="293"/>
        <end position="318"/>
    </location>
</feature>
<feature type="transmembrane region" description="Helical" evidence="6">
    <location>
        <begin position="97"/>
        <end position="115"/>
    </location>
</feature>
<proteinExistence type="inferred from homology"/>
<keyword evidence="5 6" id="KW-0472">Membrane</keyword>
<feature type="transmembrane region" description="Helical" evidence="6">
    <location>
        <begin position="67"/>
        <end position="85"/>
    </location>
</feature>
<dbReference type="InParanoid" id="V5FTG7"/>
<dbReference type="GO" id="GO:0005886">
    <property type="term" value="C:plasma membrane"/>
    <property type="evidence" value="ECO:0007669"/>
    <property type="project" value="UniProtKB-SubCell"/>
</dbReference>
<dbReference type="InterPro" id="IPR020846">
    <property type="entry name" value="MFS_dom"/>
</dbReference>
<dbReference type="Pfam" id="PF07690">
    <property type="entry name" value="MFS_1"/>
    <property type="match status" value="1"/>
</dbReference>
<organism evidence="8 9">
    <name type="scientific">Byssochlamys spectabilis (strain No. 5 / NBRC 109023)</name>
    <name type="common">Paecilomyces variotii</name>
    <dbReference type="NCBI Taxonomy" id="1356009"/>
    <lineage>
        <taxon>Eukaryota</taxon>
        <taxon>Fungi</taxon>
        <taxon>Dikarya</taxon>
        <taxon>Ascomycota</taxon>
        <taxon>Pezizomycotina</taxon>
        <taxon>Eurotiomycetes</taxon>
        <taxon>Eurotiomycetidae</taxon>
        <taxon>Eurotiales</taxon>
        <taxon>Thermoascaceae</taxon>
        <taxon>Paecilomyces</taxon>
    </lineage>
</organism>
<dbReference type="GO" id="GO:0015606">
    <property type="term" value="F:spermidine transmembrane transporter activity"/>
    <property type="evidence" value="ECO:0007669"/>
    <property type="project" value="TreeGrafter"/>
</dbReference>
<dbReference type="CDD" id="cd17323">
    <property type="entry name" value="MFS_Tpo1_MDR_like"/>
    <property type="match status" value="1"/>
</dbReference>
<dbReference type="Gene3D" id="1.20.1250.20">
    <property type="entry name" value="MFS general substrate transporter like domains"/>
    <property type="match status" value="1"/>
</dbReference>
<dbReference type="SUPFAM" id="SSF103473">
    <property type="entry name" value="MFS general substrate transporter"/>
    <property type="match status" value="1"/>
</dbReference>
<comment type="similarity">
    <text evidence="2">Belongs to the major facilitator superfamily.</text>
</comment>
<keyword evidence="3 6" id="KW-0812">Transmembrane</keyword>
<gene>
    <name evidence="8" type="ORF">PVAR5_1586</name>
</gene>
<evidence type="ECO:0000313" key="9">
    <source>
        <dbReference type="Proteomes" id="UP000018001"/>
    </source>
</evidence>
<evidence type="ECO:0000313" key="8">
    <source>
        <dbReference type="EMBL" id="GAD92986.1"/>
    </source>
</evidence>
<evidence type="ECO:0000259" key="7">
    <source>
        <dbReference type="PROSITE" id="PS50850"/>
    </source>
</evidence>
<feature type="transmembrane region" description="Helical" evidence="6">
    <location>
        <begin position="434"/>
        <end position="456"/>
    </location>
</feature>
<evidence type="ECO:0000256" key="3">
    <source>
        <dbReference type="ARBA" id="ARBA00022692"/>
    </source>
</evidence>
<reference evidence="9" key="1">
    <citation type="journal article" date="2014" name="Genome Announc.">
        <title>Draft genome sequence of the formaldehyde-resistant fungus Byssochlamys spectabilis No. 5 (anamorph Paecilomyces variotii No. 5) (NBRC109023).</title>
        <authorList>
            <person name="Oka T."/>
            <person name="Ekino K."/>
            <person name="Fukuda K."/>
            <person name="Nomura Y."/>
        </authorList>
    </citation>
    <scope>NUCLEOTIDE SEQUENCE [LARGE SCALE GENOMIC DNA]</scope>
    <source>
        <strain evidence="9">No. 5 / NBRC 109023</strain>
    </source>
</reference>
<dbReference type="OrthoDB" id="3936150at2759"/>
<dbReference type="InterPro" id="IPR011701">
    <property type="entry name" value="MFS"/>
</dbReference>
<feature type="transmembrane region" description="Helical" evidence="6">
    <location>
        <begin position="400"/>
        <end position="422"/>
    </location>
</feature>
<comment type="caution">
    <text evidence="8">The sequence shown here is derived from an EMBL/GenBank/DDBJ whole genome shotgun (WGS) entry which is preliminary data.</text>
</comment>
<dbReference type="PROSITE" id="PS50850">
    <property type="entry name" value="MFS"/>
    <property type="match status" value="1"/>
</dbReference>
<dbReference type="PANTHER" id="PTHR23502:SF38">
    <property type="entry name" value="POLYAMINE TRANSPORTER 4"/>
    <property type="match status" value="1"/>
</dbReference>
<name>V5FTG7_BYSSN</name>
<evidence type="ECO:0000256" key="1">
    <source>
        <dbReference type="ARBA" id="ARBA00004651"/>
    </source>
</evidence>
<feature type="transmembrane region" description="Helical" evidence="6">
    <location>
        <begin position="256"/>
        <end position="281"/>
    </location>
</feature>
<evidence type="ECO:0000256" key="4">
    <source>
        <dbReference type="ARBA" id="ARBA00022989"/>
    </source>
</evidence>
<dbReference type="Proteomes" id="UP000018001">
    <property type="component" value="Unassembled WGS sequence"/>
</dbReference>
<evidence type="ECO:0000256" key="5">
    <source>
        <dbReference type="ARBA" id="ARBA00023136"/>
    </source>
</evidence>
<accession>V5FTG7</accession>
<feature type="transmembrane region" description="Helical" evidence="6">
    <location>
        <begin position="339"/>
        <end position="359"/>
    </location>
</feature>
<comment type="subcellular location">
    <subcellularLocation>
        <location evidence="1">Cell membrane</location>
        <topology evidence="1">Multi-pass membrane protein</topology>
    </subcellularLocation>
</comment>
<feature type="transmembrane region" description="Helical" evidence="6">
    <location>
        <begin position="30"/>
        <end position="55"/>
    </location>
</feature>
<dbReference type="AlphaFoldDB" id="V5FTG7"/>